<dbReference type="Pfam" id="PF04716">
    <property type="entry name" value="ETC_C1_NDUFA5"/>
    <property type="match status" value="1"/>
</dbReference>
<dbReference type="EMBL" id="KV749140">
    <property type="protein sequence ID" value="OCL10915.1"/>
    <property type="molecule type" value="Genomic_DNA"/>
</dbReference>
<dbReference type="GO" id="GO:0022904">
    <property type="term" value="P:respiratory electron transport chain"/>
    <property type="evidence" value="ECO:0007669"/>
    <property type="project" value="InterPro"/>
</dbReference>
<dbReference type="InterPro" id="IPR006806">
    <property type="entry name" value="NDUFA5"/>
</dbReference>
<comment type="subcellular location">
    <subcellularLocation>
        <location evidence="1">Mitochondrion inner membrane</location>
        <topology evidence="1">Peripheral membrane protein</topology>
        <orientation evidence="1">Matrix side</orientation>
    </subcellularLocation>
</comment>
<keyword evidence="11" id="KW-1185">Reference proteome</keyword>
<protein>
    <submittedName>
        <fullName evidence="10">Uncharacterized protein</fullName>
    </submittedName>
</protein>
<dbReference type="GO" id="GO:0005743">
    <property type="term" value="C:mitochondrial inner membrane"/>
    <property type="evidence" value="ECO:0007669"/>
    <property type="project" value="UniProtKB-SubCell"/>
</dbReference>
<feature type="region of interest" description="Disordered" evidence="9">
    <location>
        <begin position="135"/>
        <end position="156"/>
    </location>
</feature>
<accession>A0A8E2F5G5</accession>
<evidence type="ECO:0000256" key="1">
    <source>
        <dbReference type="ARBA" id="ARBA00004443"/>
    </source>
</evidence>
<keyword evidence="3" id="KW-0813">Transport</keyword>
<evidence type="ECO:0000256" key="6">
    <source>
        <dbReference type="ARBA" id="ARBA00022982"/>
    </source>
</evidence>
<evidence type="ECO:0000313" key="11">
    <source>
        <dbReference type="Proteomes" id="UP000250140"/>
    </source>
</evidence>
<evidence type="ECO:0000256" key="4">
    <source>
        <dbReference type="ARBA" id="ARBA00022660"/>
    </source>
</evidence>
<comment type="similarity">
    <text evidence="2">Belongs to the complex I NDUFA5 subunit family.</text>
</comment>
<dbReference type="PANTHER" id="PTHR12653">
    <property type="entry name" value="NADH-UBIQUINONE OXIDOREDUCTASE 13 KD-B SUBUNIT"/>
    <property type="match status" value="1"/>
</dbReference>
<reference evidence="10 11" key="1">
    <citation type="journal article" date="2016" name="Nat. Commun.">
        <title>Ectomycorrhizal ecology is imprinted in the genome of the dominant symbiotic fungus Cenococcum geophilum.</title>
        <authorList>
            <consortium name="DOE Joint Genome Institute"/>
            <person name="Peter M."/>
            <person name="Kohler A."/>
            <person name="Ohm R.A."/>
            <person name="Kuo A."/>
            <person name="Krutzmann J."/>
            <person name="Morin E."/>
            <person name="Arend M."/>
            <person name="Barry K.W."/>
            <person name="Binder M."/>
            <person name="Choi C."/>
            <person name="Clum A."/>
            <person name="Copeland A."/>
            <person name="Grisel N."/>
            <person name="Haridas S."/>
            <person name="Kipfer T."/>
            <person name="LaButti K."/>
            <person name="Lindquist E."/>
            <person name="Lipzen A."/>
            <person name="Maire R."/>
            <person name="Meier B."/>
            <person name="Mihaltcheva S."/>
            <person name="Molinier V."/>
            <person name="Murat C."/>
            <person name="Poggeler S."/>
            <person name="Quandt C.A."/>
            <person name="Sperisen C."/>
            <person name="Tritt A."/>
            <person name="Tisserant E."/>
            <person name="Crous P.W."/>
            <person name="Henrissat B."/>
            <person name="Nehls U."/>
            <person name="Egli S."/>
            <person name="Spatafora J.W."/>
            <person name="Grigoriev I.V."/>
            <person name="Martin F.M."/>
        </authorList>
    </citation>
    <scope>NUCLEOTIDE SEQUENCE [LARGE SCALE GENOMIC DNA]</scope>
    <source>
        <strain evidence="10 11">CBS 207.34</strain>
    </source>
</reference>
<name>A0A8E2F5G5_9PEZI</name>
<proteinExistence type="inferred from homology"/>
<keyword evidence="8" id="KW-0472">Membrane</keyword>
<evidence type="ECO:0000256" key="9">
    <source>
        <dbReference type="SAM" id="MobiDB-lite"/>
    </source>
</evidence>
<sequence length="243" mass="27204">MRVVSRLLANVKAGRFLEPGAPTGLCGLVTHPSPRSALIYLYSSTLDKLKQLPESSVYRQSAEALTKHRLQIVEAAKPQGFDAWQDKIQMQIADSPGAFRGLKHTIDGKPFVATIPLEKELDEREDEWNGEHVRAGEVEGPGSQSQRRNQKAKFLGDKPFDTERTENIKLEPEPQLTVEQISNIESQIGAGLIEEVIQVAEGEYRLVDKMIEAKAWEELEEKPAEGQWTYFERGGAHTSTQKP</sequence>
<keyword evidence="6" id="KW-0249">Electron transport</keyword>
<evidence type="ECO:0000256" key="7">
    <source>
        <dbReference type="ARBA" id="ARBA00023128"/>
    </source>
</evidence>
<dbReference type="OrthoDB" id="286811at2759"/>
<dbReference type="Proteomes" id="UP000250140">
    <property type="component" value="Unassembled WGS sequence"/>
</dbReference>
<evidence type="ECO:0000256" key="8">
    <source>
        <dbReference type="ARBA" id="ARBA00023136"/>
    </source>
</evidence>
<dbReference type="PANTHER" id="PTHR12653:SF0">
    <property type="entry name" value="NADH DEHYDROGENASE [UBIQUINONE] 1 ALPHA SUBCOMPLEX SUBUNIT 5"/>
    <property type="match status" value="1"/>
</dbReference>
<organism evidence="10 11">
    <name type="scientific">Glonium stellatum</name>
    <dbReference type="NCBI Taxonomy" id="574774"/>
    <lineage>
        <taxon>Eukaryota</taxon>
        <taxon>Fungi</taxon>
        <taxon>Dikarya</taxon>
        <taxon>Ascomycota</taxon>
        <taxon>Pezizomycotina</taxon>
        <taxon>Dothideomycetes</taxon>
        <taxon>Pleosporomycetidae</taxon>
        <taxon>Gloniales</taxon>
        <taxon>Gloniaceae</taxon>
        <taxon>Glonium</taxon>
    </lineage>
</organism>
<evidence type="ECO:0000313" key="10">
    <source>
        <dbReference type="EMBL" id="OCL10915.1"/>
    </source>
</evidence>
<dbReference type="AlphaFoldDB" id="A0A8E2F5G5"/>
<evidence type="ECO:0000256" key="2">
    <source>
        <dbReference type="ARBA" id="ARBA00010261"/>
    </source>
</evidence>
<keyword evidence="4" id="KW-0679">Respiratory chain</keyword>
<keyword evidence="5" id="KW-0999">Mitochondrion inner membrane</keyword>
<gene>
    <name evidence="10" type="ORF">AOQ84DRAFT_288286</name>
</gene>
<keyword evidence="7" id="KW-0496">Mitochondrion</keyword>
<evidence type="ECO:0000256" key="5">
    <source>
        <dbReference type="ARBA" id="ARBA00022792"/>
    </source>
</evidence>
<evidence type="ECO:0000256" key="3">
    <source>
        <dbReference type="ARBA" id="ARBA00022448"/>
    </source>
</evidence>